<sequence length="1117" mass="118671">MPPIRLLAGAIATALSLPLLTLTSPSAQAATAPISPPAQRVQARDDGFPLTPVVGLVRTGQSDPSAEAVVRRTLARAGVKQVRATDGTDPRTPVTVWLGDAAATLGRLGVEDATGLPAEGYVLAAGRDASGRKHVVLDGVDADGTYYAALTFQQLVREHPGNDRVPGIEVRDWPGMRYRGSVEGFYGTPWTHEERLAHLDYLAAHKMNTYEYAPKDDPYHRDRWREPYPADKLAQLGELIGRARTGHVDFTFAVSPGLSVCYSSPGDVAALLAKFDALYALGGRSFTIALDDIDSGRWNCDGDRSKYGAPGGAAAGRAQSELVNAAQAWAAGKGDVAPVQMVPTEYYNVTETAYKKALRELMGQDVIVHWTGTAVVPEKITKAQAAQARKVFGHQILVWDNYPVNDYAGGRLPLAPYDGRESGLSEHLAGIISNPMNQPSVSRIALYSFADFGWHDTAFDAEQSWLRALTELAGGDEALIRALRDFADLNVFDGRLHRAQSPRLAAEVAAFWPAWREGRPTTLRERTERLGAAVRRIDERLPDRAFVAEAGAWLRAAELWSKAMVKALDVLRAVRDDDGGSAVRAADQARELVAAANAVRDTRVPHDAQAPRVGDGVLDRFVTDALAELDRWIGVTATRPRATTSLGTYQVNTPDRMVDGDPATFYWSNSSPGSGDHVTVDLGASRAIGEVTLLMGKPGSPNDYIHAGALEVSRDGVTWTRLAAGTTAEVKVTAPAGTVARYVRYRATAANSTWLVVREFTVQVSDDSVTGITVSGTPAGTDPGLAADGDLGTAYTAGTAPARGDALLATLSRPRLVDRVVVVGTGSAEVQVRADGQWRPIGRLSGPYTDLDPQDVRADAVRLAWASGGQPPRIAEIVPVYGDGPAAALIADPAAMDATKGAEATVGVTLVSERAADVTGTLGVTGPEGWRVPGDRQVTVPRGAGLTLPVAFTPAGSGTLRITFTPSRAEPVEAQVTVTAHRPAGDADVALKRPVTASSVEGGTSFAAANAVDGDPATRWSSGRADGEWLAVELAQPVDVARVTLRWEAAYGSAYRIEGSADGATWQPLATVSGGDGGIDTLWLDEPNQTRFLRMQGVKRATSYGYSLWELEAYPAS</sequence>
<protein>
    <submittedName>
        <fullName evidence="7">Hyaluronoglucosaminidase</fullName>
        <ecNumber evidence="7">3.2.1.35</ecNumber>
    </submittedName>
</protein>
<evidence type="ECO:0000256" key="3">
    <source>
        <dbReference type="PROSITE-ProRule" id="PRU01353"/>
    </source>
</evidence>
<evidence type="ECO:0000256" key="1">
    <source>
        <dbReference type="ARBA" id="ARBA00022801"/>
    </source>
</evidence>
<dbReference type="InterPro" id="IPR011496">
    <property type="entry name" value="O-GlcNAcase_cat"/>
</dbReference>
<evidence type="ECO:0000259" key="5">
    <source>
        <dbReference type="PROSITE" id="PS50022"/>
    </source>
</evidence>
<keyword evidence="8" id="KW-1185">Reference proteome</keyword>
<dbReference type="InterPro" id="IPR051822">
    <property type="entry name" value="Glycosyl_Hydrolase_84"/>
</dbReference>
<feature type="active site" description="Proton donor" evidence="3">
    <location>
        <position position="292"/>
    </location>
</feature>
<evidence type="ECO:0000256" key="2">
    <source>
        <dbReference type="ARBA" id="ARBA00023295"/>
    </source>
</evidence>
<dbReference type="SMART" id="SM00231">
    <property type="entry name" value="FA58C"/>
    <property type="match status" value="1"/>
</dbReference>
<dbReference type="PANTHER" id="PTHR13170:SF16">
    <property type="entry name" value="PROTEIN O-GLCNACASE"/>
    <property type="match status" value="1"/>
</dbReference>
<dbReference type="InterPro" id="IPR015882">
    <property type="entry name" value="HEX_bac_N"/>
</dbReference>
<dbReference type="SUPFAM" id="SSF55545">
    <property type="entry name" value="beta-N-acetylhexosaminidase-like domain"/>
    <property type="match status" value="1"/>
</dbReference>
<evidence type="ECO:0000313" key="8">
    <source>
        <dbReference type="Proteomes" id="UP001320766"/>
    </source>
</evidence>
<accession>A0ABT1K5E4</accession>
<dbReference type="InterPro" id="IPR017853">
    <property type="entry name" value="GH"/>
</dbReference>
<keyword evidence="1 3" id="KW-0378">Hydrolase</keyword>
<dbReference type="SUPFAM" id="SSF49785">
    <property type="entry name" value="Galactose-binding domain-like"/>
    <property type="match status" value="2"/>
</dbReference>
<dbReference type="Proteomes" id="UP001320766">
    <property type="component" value="Unassembled WGS sequence"/>
</dbReference>
<keyword evidence="4" id="KW-0732">Signal</keyword>
<evidence type="ECO:0000313" key="7">
    <source>
        <dbReference type="EMBL" id="MCP2349223.1"/>
    </source>
</evidence>
<dbReference type="Pfam" id="PF07555">
    <property type="entry name" value="NAGidase"/>
    <property type="match status" value="1"/>
</dbReference>
<dbReference type="PANTHER" id="PTHR13170">
    <property type="entry name" value="O-GLCNACASE"/>
    <property type="match status" value="1"/>
</dbReference>
<evidence type="ECO:0000256" key="4">
    <source>
        <dbReference type="SAM" id="SignalP"/>
    </source>
</evidence>
<dbReference type="InterPro" id="IPR000421">
    <property type="entry name" value="FA58C"/>
</dbReference>
<gene>
    <name evidence="7" type="ORF">HD595_005345</name>
</gene>
<feature type="domain" description="GH84" evidence="6">
    <location>
        <begin position="177"/>
        <end position="457"/>
    </location>
</feature>
<dbReference type="EC" id="3.2.1.35" evidence="7"/>
<dbReference type="PROSITE" id="PS50022">
    <property type="entry name" value="FA58C_3"/>
    <property type="match status" value="2"/>
</dbReference>
<feature type="chain" id="PRO_5046349406" evidence="4">
    <location>
        <begin position="30"/>
        <end position="1117"/>
    </location>
</feature>
<reference evidence="7 8" key="1">
    <citation type="submission" date="2022-06" db="EMBL/GenBank/DDBJ databases">
        <title>Sequencing the genomes of 1000 actinobacteria strains.</title>
        <authorList>
            <person name="Klenk H.-P."/>
        </authorList>
    </citation>
    <scope>NUCLEOTIDE SEQUENCE [LARGE SCALE GENOMIC DNA]</scope>
    <source>
        <strain evidence="7 8">DSM 44170</strain>
    </source>
</reference>
<dbReference type="Pfam" id="PF00754">
    <property type="entry name" value="F5_F8_type_C"/>
    <property type="match status" value="2"/>
</dbReference>
<name>A0ABT1K5E4_9ACTN</name>
<dbReference type="Gene3D" id="3.30.379.10">
    <property type="entry name" value="Chitobiase/beta-hexosaminidase domain 2-like"/>
    <property type="match status" value="1"/>
</dbReference>
<evidence type="ECO:0000259" key="6">
    <source>
        <dbReference type="PROSITE" id="PS52009"/>
    </source>
</evidence>
<dbReference type="EMBL" id="JAMZEC010000001">
    <property type="protein sequence ID" value="MCP2349223.1"/>
    <property type="molecule type" value="Genomic_DNA"/>
</dbReference>
<dbReference type="Pfam" id="PF02838">
    <property type="entry name" value="Glyco_hydro_20b"/>
    <property type="match status" value="1"/>
</dbReference>
<organism evidence="7 8">
    <name type="scientific">Nonomuraea roseoviolacea subsp. carminata</name>
    <dbReference type="NCBI Taxonomy" id="160689"/>
    <lineage>
        <taxon>Bacteria</taxon>
        <taxon>Bacillati</taxon>
        <taxon>Actinomycetota</taxon>
        <taxon>Actinomycetes</taxon>
        <taxon>Streptosporangiales</taxon>
        <taxon>Streptosporangiaceae</taxon>
        <taxon>Nonomuraea</taxon>
    </lineage>
</organism>
<dbReference type="RefSeq" id="WP_253773597.1">
    <property type="nucleotide sequence ID" value="NZ_BAAAVE010000008.1"/>
</dbReference>
<feature type="domain" description="F5/8 type C" evidence="5">
    <location>
        <begin position="621"/>
        <end position="767"/>
    </location>
</feature>
<dbReference type="Gene3D" id="2.60.120.260">
    <property type="entry name" value="Galactose-binding domain-like"/>
    <property type="match status" value="2"/>
</dbReference>
<comment type="similarity">
    <text evidence="3">Belongs to the glycosyl hydrolase 84 family.</text>
</comment>
<feature type="domain" description="F5/8 type C" evidence="5">
    <location>
        <begin position="979"/>
        <end position="1116"/>
    </location>
</feature>
<dbReference type="GO" id="GO:0004415">
    <property type="term" value="F:hyalurononglucosaminidase activity"/>
    <property type="evidence" value="ECO:0007669"/>
    <property type="project" value="UniProtKB-EC"/>
</dbReference>
<comment type="caution">
    <text evidence="7">The sequence shown here is derived from an EMBL/GenBank/DDBJ whole genome shotgun (WGS) entry which is preliminary data.</text>
</comment>
<dbReference type="PROSITE" id="PS52009">
    <property type="entry name" value="GH84"/>
    <property type="match status" value="1"/>
</dbReference>
<dbReference type="InterPro" id="IPR029018">
    <property type="entry name" value="Hex-like_dom2"/>
</dbReference>
<proteinExistence type="inferred from homology"/>
<dbReference type="Gene3D" id="1.20.58.460">
    <property type="entry name" value="Hyaluronidase post-catalytic domain-like"/>
    <property type="match status" value="1"/>
</dbReference>
<feature type="signal peptide" evidence="4">
    <location>
        <begin position="1"/>
        <end position="29"/>
    </location>
</feature>
<dbReference type="Gene3D" id="3.20.20.80">
    <property type="entry name" value="Glycosidases"/>
    <property type="match status" value="1"/>
</dbReference>
<keyword evidence="2 3" id="KW-0326">Glycosidase</keyword>
<dbReference type="SUPFAM" id="SSF51445">
    <property type="entry name" value="(Trans)glycosidases"/>
    <property type="match status" value="1"/>
</dbReference>
<dbReference type="InterPro" id="IPR008979">
    <property type="entry name" value="Galactose-bd-like_sf"/>
</dbReference>